<accession>A0A9Q8QG98</accession>
<feature type="transmembrane region" description="Helical" evidence="1">
    <location>
        <begin position="33"/>
        <end position="52"/>
    </location>
</feature>
<feature type="transmembrane region" description="Helical" evidence="1">
    <location>
        <begin position="7"/>
        <end position="27"/>
    </location>
</feature>
<dbReference type="EMBL" id="CP086356">
    <property type="protein sequence ID" value="UNI18344.1"/>
    <property type="molecule type" value="Genomic_DNA"/>
</dbReference>
<evidence type="ECO:0000256" key="1">
    <source>
        <dbReference type="SAM" id="Phobius"/>
    </source>
</evidence>
<keyword evidence="1" id="KW-1133">Transmembrane helix</keyword>
<keyword evidence="1" id="KW-0472">Membrane</keyword>
<gene>
    <name evidence="2" type="primary">PTR2_4</name>
    <name evidence="2" type="ORF">JDV02_004617</name>
</gene>
<dbReference type="OrthoDB" id="4773796at2759"/>
<dbReference type="GeneID" id="72066569"/>
<protein>
    <submittedName>
        <fullName evidence="2">Peptide transporter ptr2</fullName>
    </submittedName>
</protein>
<organism evidence="2 3">
    <name type="scientific">Purpureocillium takamizusanense</name>
    <dbReference type="NCBI Taxonomy" id="2060973"/>
    <lineage>
        <taxon>Eukaryota</taxon>
        <taxon>Fungi</taxon>
        <taxon>Dikarya</taxon>
        <taxon>Ascomycota</taxon>
        <taxon>Pezizomycotina</taxon>
        <taxon>Sordariomycetes</taxon>
        <taxon>Hypocreomycetidae</taxon>
        <taxon>Hypocreales</taxon>
        <taxon>Ophiocordycipitaceae</taxon>
        <taxon>Purpureocillium</taxon>
    </lineage>
</organism>
<name>A0A9Q8QG98_9HYPO</name>
<sequence>MRGLVSAFNLFATGIAYIVNLAASAAIVDPHLVWDFGAPAILGAIVTVFFYFNFRHIDKEEYVLSTNQIGEHEPIEGIGAGNSKDNVQSKV</sequence>
<evidence type="ECO:0000313" key="3">
    <source>
        <dbReference type="Proteomes" id="UP000829364"/>
    </source>
</evidence>
<keyword evidence="1" id="KW-0812">Transmembrane</keyword>
<dbReference type="KEGG" id="ptkz:JDV02_004617"/>
<proteinExistence type="predicted"/>
<dbReference type="Proteomes" id="UP000829364">
    <property type="component" value="Chromosome 3"/>
</dbReference>
<reference evidence="2" key="1">
    <citation type="submission" date="2021-11" db="EMBL/GenBank/DDBJ databases">
        <title>Purpureocillium_takamizusanense_genome.</title>
        <authorList>
            <person name="Nguyen N.-H."/>
        </authorList>
    </citation>
    <scope>NUCLEOTIDE SEQUENCE</scope>
    <source>
        <strain evidence="2">PT3</strain>
    </source>
</reference>
<keyword evidence="3" id="KW-1185">Reference proteome</keyword>
<evidence type="ECO:0000313" key="2">
    <source>
        <dbReference type="EMBL" id="UNI18344.1"/>
    </source>
</evidence>
<dbReference type="RefSeq" id="XP_047841825.1">
    <property type="nucleotide sequence ID" value="XM_047985848.1"/>
</dbReference>
<dbReference type="AlphaFoldDB" id="A0A9Q8QG98"/>